<dbReference type="Pfam" id="PF01258">
    <property type="entry name" value="zf-dskA_traR"/>
    <property type="match status" value="1"/>
</dbReference>
<dbReference type="AlphaFoldDB" id="A0A6S6SHG0"/>
<dbReference type="EMBL" id="CACVAS010000036">
    <property type="protein sequence ID" value="CAA6804799.1"/>
    <property type="molecule type" value="Genomic_DNA"/>
</dbReference>
<name>A0A6S6SHG0_9BACT</name>
<organism evidence="6">
    <name type="scientific">uncultured Sulfurovum sp</name>
    <dbReference type="NCBI Taxonomy" id="269237"/>
    <lineage>
        <taxon>Bacteria</taxon>
        <taxon>Pseudomonadati</taxon>
        <taxon>Campylobacterota</taxon>
        <taxon>Epsilonproteobacteria</taxon>
        <taxon>Campylobacterales</taxon>
        <taxon>Sulfurovaceae</taxon>
        <taxon>Sulfurovum</taxon>
        <taxon>environmental samples</taxon>
    </lineage>
</organism>
<feature type="domain" description="Zinc finger DksA/TraR C4-type" evidence="5">
    <location>
        <begin position="80"/>
        <end position="114"/>
    </location>
</feature>
<dbReference type="SUPFAM" id="SSF57716">
    <property type="entry name" value="Glucocorticoid receptor-like (DNA-binding domain)"/>
    <property type="match status" value="1"/>
</dbReference>
<keyword evidence="2" id="KW-0863">Zinc-finger</keyword>
<dbReference type="NCBIfam" id="NF033459">
    <property type="entry name" value="DksA_like"/>
    <property type="match status" value="1"/>
</dbReference>
<accession>A0A6S6SHG0</accession>
<keyword evidence="1" id="KW-0479">Metal-binding</keyword>
<protein>
    <submittedName>
        <fullName evidence="6">C4-type zinc finger protein, DksA/TraR family</fullName>
    </submittedName>
</protein>
<dbReference type="PANTHER" id="PTHR33823:SF4">
    <property type="entry name" value="GENERAL STRESS PROTEIN 16O"/>
    <property type="match status" value="1"/>
</dbReference>
<feature type="zinc finger region" description="dksA C4-type" evidence="4">
    <location>
        <begin position="84"/>
        <end position="108"/>
    </location>
</feature>
<evidence type="ECO:0000256" key="3">
    <source>
        <dbReference type="ARBA" id="ARBA00022833"/>
    </source>
</evidence>
<dbReference type="SUPFAM" id="SSF109635">
    <property type="entry name" value="DnaK suppressor protein DksA, alpha-hairpin domain"/>
    <property type="match status" value="1"/>
</dbReference>
<dbReference type="PROSITE" id="PS51128">
    <property type="entry name" value="ZF_DKSA_2"/>
    <property type="match status" value="1"/>
</dbReference>
<dbReference type="InterPro" id="IPR000962">
    <property type="entry name" value="Znf_DskA_TraR"/>
</dbReference>
<dbReference type="PANTHER" id="PTHR33823">
    <property type="entry name" value="RNA POLYMERASE-BINDING TRANSCRIPTION FACTOR DKSA-RELATED"/>
    <property type="match status" value="1"/>
</dbReference>
<proteinExistence type="predicted"/>
<dbReference type="Gene3D" id="1.20.120.910">
    <property type="entry name" value="DksA, coiled-coil domain"/>
    <property type="match status" value="1"/>
</dbReference>
<dbReference type="InterPro" id="IPR037187">
    <property type="entry name" value="DnaK_N"/>
</dbReference>
<evidence type="ECO:0000313" key="6">
    <source>
        <dbReference type="EMBL" id="CAA6804799.1"/>
    </source>
</evidence>
<sequence length="118" mass="13478">MEASKLNYYKEILEDRKKQIFKNIHNVSDELAQLSECELNDEGDHVATITHSVVDNILARRQVQELKEINRALNKIASKKYGTCEMCGVDIGSQRLGVKPHALYCIDCREIAEKTEDI</sequence>
<evidence type="ECO:0000256" key="4">
    <source>
        <dbReference type="PROSITE-ProRule" id="PRU00510"/>
    </source>
</evidence>
<gene>
    <name evidence="6" type="ORF">HELGO_WM2923</name>
</gene>
<keyword evidence="3" id="KW-0862">Zinc</keyword>
<dbReference type="InterPro" id="IPR020458">
    <property type="entry name" value="Znf_DskA_TraR_CS"/>
</dbReference>
<dbReference type="PROSITE" id="PS01102">
    <property type="entry name" value="ZF_DKSA_1"/>
    <property type="match status" value="1"/>
</dbReference>
<evidence type="ECO:0000256" key="2">
    <source>
        <dbReference type="ARBA" id="ARBA00022771"/>
    </source>
</evidence>
<reference evidence="6" key="1">
    <citation type="submission" date="2020-01" db="EMBL/GenBank/DDBJ databases">
        <authorList>
            <person name="Meier V. D."/>
            <person name="Meier V D."/>
        </authorList>
    </citation>
    <scope>NUCLEOTIDE SEQUENCE</scope>
    <source>
        <strain evidence="6">HLG_WM_MAG_01</strain>
    </source>
</reference>
<evidence type="ECO:0000259" key="5">
    <source>
        <dbReference type="Pfam" id="PF01258"/>
    </source>
</evidence>
<dbReference type="GO" id="GO:0008270">
    <property type="term" value="F:zinc ion binding"/>
    <property type="evidence" value="ECO:0007669"/>
    <property type="project" value="UniProtKB-KW"/>
</dbReference>
<evidence type="ECO:0000256" key="1">
    <source>
        <dbReference type="ARBA" id="ARBA00022723"/>
    </source>
</evidence>